<dbReference type="GeneID" id="91102569"/>
<evidence type="ECO:0000313" key="5">
    <source>
        <dbReference type="Proteomes" id="UP001358614"/>
    </source>
</evidence>
<proteinExistence type="predicted"/>
<accession>A0AAX4KJH3</accession>
<dbReference type="Pfam" id="PF25534">
    <property type="entry name" value="DUF7918"/>
    <property type="match status" value="1"/>
</dbReference>
<keyword evidence="2" id="KW-0472">Membrane</keyword>
<dbReference type="EMBL" id="CP144089">
    <property type="protein sequence ID" value="WWD05685.1"/>
    <property type="molecule type" value="Genomic_DNA"/>
</dbReference>
<keyword evidence="2" id="KW-1133">Transmembrane helix</keyword>
<dbReference type="RefSeq" id="XP_066083652.1">
    <property type="nucleotide sequence ID" value="XM_066227555.1"/>
</dbReference>
<evidence type="ECO:0000256" key="2">
    <source>
        <dbReference type="SAM" id="Phobius"/>
    </source>
</evidence>
<keyword evidence="5" id="KW-1185">Reference proteome</keyword>
<feature type="domain" description="DUF7918" evidence="3">
    <location>
        <begin position="35"/>
        <end position="209"/>
    </location>
</feature>
<evidence type="ECO:0000256" key="1">
    <source>
        <dbReference type="SAM" id="MobiDB-lite"/>
    </source>
</evidence>
<gene>
    <name evidence="4" type="ORF">V865_003766</name>
</gene>
<evidence type="ECO:0000259" key="3">
    <source>
        <dbReference type="Pfam" id="PF25534"/>
    </source>
</evidence>
<dbReference type="Proteomes" id="UP001358614">
    <property type="component" value="Chromosome 1"/>
</dbReference>
<reference evidence="4 5" key="1">
    <citation type="submission" date="2024-01" db="EMBL/GenBank/DDBJ databases">
        <title>Comparative genomics of Cryptococcus and Kwoniella reveals pathogenesis evolution and contrasting modes of karyotype evolution via chromosome fusion or intercentromeric recombination.</title>
        <authorList>
            <person name="Coelho M.A."/>
            <person name="David-Palma M."/>
            <person name="Shea T."/>
            <person name="Bowers K."/>
            <person name="McGinley-Smith S."/>
            <person name="Mohammad A.W."/>
            <person name="Gnirke A."/>
            <person name="Yurkov A.M."/>
            <person name="Nowrousian M."/>
            <person name="Sun S."/>
            <person name="Cuomo C.A."/>
            <person name="Heitman J."/>
        </authorList>
    </citation>
    <scope>NUCLEOTIDE SEQUENCE [LARGE SCALE GENOMIC DNA]</scope>
    <source>
        <strain evidence="4 5">PYCC6329</strain>
    </source>
</reference>
<feature type="transmembrane region" description="Helical" evidence="2">
    <location>
        <begin position="12"/>
        <end position="31"/>
    </location>
</feature>
<keyword evidence="2" id="KW-0812">Transmembrane</keyword>
<evidence type="ECO:0000313" key="4">
    <source>
        <dbReference type="EMBL" id="WWD05685.1"/>
    </source>
</evidence>
<name>A0AAX4KJH3_9TREE</name>
<organism evidence="4 5">
    <name type="scientific">Kwoniella europaea PYCC6329</name>
    <dbReference type="NCBI Taxonomy" id="1423913"/>
    <lineage>
        <taxon>Eukaryota</taxon>
        <taxon>Fungi</taxon>
        <taxon>Dikarya</taxon>
        <taxon>Basidiomycota</taxon>
        <taxon>Agaricomycotina</taxon>
        <taxon>Tremellomycetes</taxon>
        <taxon>Tremellales</taxon>
        <taxon>Cryptococcaceae</taxon>
        <taxon>Kwoniella</taxon>
    </lineage>
</organism>
<protein>
    <recommendedName>
        <fullName evidence="3">DUF7918 domain-containing protein</fullName>
    </recommendedName>
</protein>
<sequence length="278" mass="31831">MIFEQSASREWLWRFVPYGFFLVGTLSLWQWPFQPFRIRISRLPNLKNHRDIKLSPYIDGNLLLAKAWLRDHDSCQWDSIVQRQGQGKRGTIKSSLYFAPLPTTDDLTKVTISPQALTTLGTIEIVLEVGSYKPTGYEARHTSELDEKGTIHEKTEKLPYAISTVNGEKYELPRTMHYIFTPAAKGSKLYRFLFKYRPRPALVLLKVIDEPAQSHYVSRANLKRKSSSIGEATEVVDDQEGEPNPSLQAKRVKYLESQSLEAARKNDEIIDLTSADDV</sequence>
<dbReference type="InterPro" id="IPR057678">
    <property type="entry name" value="DUF7918"/>
</dbReference>
<feature type="region of interest" description="Disordered" evidence="1">
    <location>
        <begin position="228"/>
        <end position="251"/>
    </location>
</feature>
<dbReference type="KEGG" id="ker:91102569"/>
<dbReference type="AlphaFoldDB" id="A0AAX4KJH3"/>